<dbReference type="Ensembl" id="ENSSFAT00005038643.1">
    <property type="protein sequence ID" value="ENSSFAP00005037252.1"/>
    <property type="gene ID" value="ENSSFAG00005018713.1"/>
</dbReference>
<dbReference type="PRINTS" id="PR00180">
    <property type="entry name" value="CRETINALDHBP"/>
</dbReference>
<dbReference type="InterPro" id="IPR009038">
    <property type="entry name" value="GOLD_dom"/>
</dbReference>
<proteinExistence type="predicted"/>
<dbReference type="SUPFAM" id="SSF46938">
    <property type="entry name" value="CRAL/TRIO N-terminal domain"/>
    <property type="match status" value="1"/>
</dbReference>
<dbReference type="PROSITE" id="PS50866">
    <property type="entry name" value="GOLD"/>
    <property type="match status" value="1"/>
</dbReference>
<reference evidence="5" key="1">
    <citation type="submission" date="2019-06" db="EMBL/GenBank/DDBJ databases">
        <authorList>
            <consortium name="Wellcome Sanger Institute Data Sharing"/>
        </authorList>
    </citation>
    <scope>NUCLEOTIDE SEQUENCE [LARGE SCALE GENOMIC DNA]</scope>
</reference>
<dbReference type="AlphaFoldDB" id="A0A672I7V6"/>
<dbReference type="Proteomes" id="UP000472267">
    <property type="component" value="Chromosome 6"/>
</dbReference>
<evidence type="ECO:0000259" key="4">
    <source>
        <dbReference type="PROSITE" id="PS50904"/>
    </source>
</evidence>
<dbReference type="InterPro" id="IPR036598">
    <property type="entry name" value="GOLD_dom_sf"/>
</dbReference>
<dbReference type="Gene3D" id="3.40.525.10">
    <property type="entry name" value="CRAL-TRIO lipid binding domain"/>
    <property type="match status" value="1"/>
</dbReference>
<protein>
    <submittedName>
        <fullName evidence="5">SEC14-like protein 1</fullName>
    </submittedName>
</protein>
<reference evidence="5" key="2">
    <citation type="submission" date="2025-08" db="UniProtKB">
        <authorList>
            <consortium name="Ensembl"/>
        </authorList>
    </citation>
    <scope>IDENTIFICATION</scope>
</reference>
<evidence type="ECO:0000256" key="1">
    <source>
        <dbReference type="SAM" id="MobiDB-lite"/>
    </source>
</evidence>
<reference evidence="5" key="3">
    <citation type="submission" date="2025-09" db="UniProtKB">
        <authorList>
            <consortium name="Ensembl"/>
        </authorList>
    </citation>
    <scope>IDENTIFICATION</scope>
</reference>
<dbReference type="GO" id="GO:0005829">
    <property type="term" value="C:cytosol"/>
    <property type="evidence" value="ECO:0007669"/>
    <property type="project" value="TreeGrafter"/>
</dbReference>
<dbReference type="SUPFAM" id="SSF52087">
    <property type="entry name" value="CRAL/TRIO domain"/>
    <property type="match status" value="1"/>
</dbReference>
<dbReference type="InterPro" id="IPR036865">
    <property type="entry name" value="CRAL-TRIO_dom_sf"/>
</dbReference>
<dbReference type="InterPro" id="IPR051064">
    <property type="entry name" value="SEC14/CRAL-TRIO_domain"/>
</dbReference>
<dbReference type="SMART" id="SM00516">
    <property type="entry name" value="SEC14"/>
    <property type="match status" value="1"/>
</dbReference>
<dbReference type="Pfam" id="PF04707">
    <property type="entry name" value="PRELI"/>
    <property type="match status" value="1"/>
</dbReference>
<dbReference type="Pfam" id="PF03765">
    <property type="entry name" value="CRAL_TRIO_N"/>
    <property type="match status" value="1"/>
</dbReference>
<sequence>CSLRLSAGVCDAVHPDNEDWTCFEQTASLDIKSFFGFESTVEKIAMKQYASSIKKGKEIIEFYLKELEDEGITHVPRWSPSALPQLLPRPSSLSASAPALPKPDGGALPADGQSETSAGTPDDKLDADYIKRYLGDLTPLQESCLIRLRQWLQETHKGKIPKDEHILRFLRARDFNMDRAREILCQSLTWRKQHQVDYLLETWTSPQVLQDFYTGGWHHHDRDGRPLYILRLGQMDTKGLVRALGEESLLRHVRNPSAGRLRPASARFRVYGCWTCLVDLEGLNMRHLWRPGVKALLRIIEVVEANYPETLGRLLILRAPRVFPVLWTLVSPFIDENTRKKFLIYAGNDYQGPGGLLDYIDKEIIPDFLGGECMCEVPEGGLVPKSMYRTAEELENEDVRLWTETIYQSASIFKGAPHELLIQIIDASSVITWDFDVCKGDVVFNIYHSKRAPQPPRKDPLGTHGIASPGGNNVQLIDKSWTLGQDYSMVESPLTCKEGESVQGSHITRWPGFYILQWKFHSMPACSATNLPRVDDVLATLQVSSHKCKVMYYTEVLGSEDFRGSMTSLESSHSGFSQLSAATTSSNQSQSSSMISR</sequence>
<dbReference type="FunFam" id="3.40.525.10:FF:000006">
    <property type="entry name" value="SEC14-like lipid binding 1"/>
    <property type="match status" value="1"/>
</dbReference>
<evidence type="ECO:0000259" key="3">
    <source>
        <dbReference type="PROSITE" id="PS50866"/>
    </source>
</evidence>
<dbReference type="SUPFAM" id="SSF101576">
    <property type="entry name" value="Supernatant protein factor (SPF), C-terminal domain"/>
    <property type="match status" value="1"/>
</dbReference>
<feature type="region of interest" description="Disordered" evidence="1">
    <location>
        <begin position="453"/>
        <end position="472"/>
    </location>
</feature>
<gene>
    <name evidence="5" type="primary">si:dkey-237i9.1</name>
</gene>
<dbReference type="GO" id="GO:0039536">
    <property type="term" value="P:negative regulation of RIG-I signaling pathway"/>
    <property type="evidence" value="ECO:0007669"/>
    <property type="project" value="TreeGrafter"/>
</dbReference>
<dbReference type="PROSITE" id="PS50904">
    <property type="entry name" value="PRELI_MSF1"/>
    <property type="match status" value="1"/>
</dbReference>
<evidence type="ECO:0000259" key="2">
    <source>
        <dbReference type="PROSITE" id="PS50191"/>
    </source>
</evidence>
<feature type="domain" description="GOLD" evidence="3">
    <location>
        <begin position="403"/>
        <end position="556"/>
    </location>
</feature>
<feature type="region of interest" description="Disordered" evidence="1">
    <location>
        <begin position="92"/>
        <end position="123"/>
    </location>
</feature>
<feature type="domain" description="PRELI/MSF1" evidence="4">
    <location>
        <begin position="1"/>
        <end position="72"/>
    </location>
</feature>
<dbReference type="GO" id="GO:0039552">
    <property type="term" value="F:RIG-I binding"/>
    <property type="evidence" value="ECO:0007669"/>
    <property type="project" value="TreeGrafter"/>
</dbReference>
<accession>A0A672I7V6</accession>
<keyword evidence="6" id="KW-1185">Reference proteome</keyword>
<dbReference type="InterPro" id="IPR006797">
    <property type="entry name" value="PRELI/MSF1_dom"/>
</dbReference>
<dbReference type="CDD" id="cd00170">
    <property type="entry name" value="SEC14"/>
    <property type="match status" value="1"/>
</dbReference>
<dbReference type="InterPro" id="IPR036273">
    <property type="entry name" value="CRAL/TRIO_N_dom_sf"/>
</dbReference>
<dbReference type="InterPro" id="IPR011074">
    <property type="entry name" value="CRAL/TRIO_N_dom"/>
</dbReference>
<dbReference type="InterPro" id="IPR001251">
    <property type="entry name" value="CRAL-TRIO_dom"/>
</dbReference>
<dbReference type="PANTHER" id="PTHR23324">
    <property type="entry name" value="SEC14 RELATED PROTEIN"/>
    <property type="match status" value="1"/>
</dbReference>
<dbReference type="PANTHER" id="PTHR23324:SF51">
    <property type="entry name" value="SEC14-LIKE PROTEIN 1"/>
    <property type="match status" value="1"/>
</dbReference>
<dbReference type="PROSITE" id="PS50191">
    <property type="entry name" value="CRAL_TRIO"/>
    <property type="match status" value="1"/>
</dbReference>
<evidence type="ECO:0000313" key="5">
    <source>
        <dbReference type="Ensembl" id="ENSSFAP00005037252.1"/>
    </source>
</evidence>
<name>A0A672I7V6_SALFA</name>
<feature type="domain" description="CRAL-TRIO" evidence="2">
    <location>
        <begin position="205"/>
        <end position="377"/>
    </location>
</feature>
<dbReference type="Pfam" id="PF00650">
    <property type="entry name" value="CRAL_TRIO"/>
    <property type="match status" value="1"/>
</dbReference>
<evidence type="ECO:0000313" key="6">
    <source>
        <dbReference type="Proteomes" id="UP000472267"/>
    </source>
</evidence>
<dbReference type="Gene3D" id="2.60.120.680">
    <property type="entry name" value="GOLD domain"/>
    <property type="match status" value="1"/>
</dbReference>
<organism evidence="5 6">
    <name type="scientific">Salarias fasciatus</name>
    <name type="common">Jewelled blenny</name>
    <name type="synonym">Blennius fasciatus</name>
    <dbReference type="NCBI Taxonomy" id="181472"/>
    <lineage>
        <taxon>Eukaryota</taxon>
        <taxon>Metazoa</taxon>
        <taxon>Chordata</taxon>
        <taxon>Craniata</taxon>
        <taxon>Vertebrata</taxon>
        <taxon>Euteleostomi</taxon>
        <taxon>Actinopterygii</taxon>
        <taxon>Neopterygii</taxon>
        <taxon>Teleostei</taxon>
        <taxon>Neoteleostei</taxon>
        <taxon>Acanthomorphata</taxon>
        <taxon>Ovalentaria</taxon>
        <taxon>Blenniimorphae</taxon>
        <taxon>Blenniiformes</taxon>
        <taxon>Blennioidei</taxon>
        <taxon>Blenniidae</taxon>
        <taxon>Salariinae</taxon>
        <taxon>Salarias</taxon>
    </lineage>
</organism>
<dbReference type="SMART" id="SM01100">
    <property type="entry name" value="CRAL_TRIO_N"/>
    <property type="match status" value="1"/>
</dbReference>